<comment type="similarity">
    <text evidence="8">Belongs to the TsuA/YedE (TC 9.B.102) family.</text>
</comment>
<dbReference type="PANTHER" id="PTHR30574">
    <property type="entry name" value="INNER MEMBRANE PROTEIN YEDE"/>
    <property type="match status" value="1"/>
</dbReference>
<feature type="transmembrane region" description="Helical" evidence="9">
    <location>
        <begin position="153"/>
        <end position="173"/>
    </location>
</feature>
<comment type="caution">
    <text evidence="10">The sequence shown here is derived from an EMBL/GenBank/DDBJ whole genome shotgun (WGS) entry which is preliminary data.</text>
</comment>
<feature type="transmembrane region" description="Helical" evidence="9">
    <location>
        <begin position="45"/>
        <end position="67"/>
    </location>
</feature>
<feature type="transmembrane region" description="Helical" evidence="9">
    <location>
        <begin position="118"/>
        <end position="141"/>
    </location>
</feature>
<dbReference type="Pfam" id="PF04143">
    <property type="entry name" value="Sulf_transp"/>
    <property type="match status" value="1"/>
</dbReference>
<feature type="transmembrane region" description="Helical" evidence="9">
    <location>
        <begin position="79"/>
        <end position="98"/>
    </location>
</feature>
<dbReference type="EMBL" id="DWUQ01000104">
    <property type="protein sequence ID" value="HJD44389.1"/>
    <property type="molecule type" value="Genomic_DNA"/>
</dbReference>
<evidence type="ECO:0000256" key="2">
    <source>
        <dbReference type="ARBA" id="ARBA00022448"/>
    </source>
</evidence>
<evidence type="ECO:0000256" key="3">
    <source>
        <dbReference type="ARBA" id="ARBA00022475"/>
    </source>
</evidence>
<name>A0A9D2U9A2_9BURK</name>
<feature type="transmembrane region" description="Helical" evidence="9">
    <location>
        <begin position="243"/>
        <end position="263"/>
    </location>
</feature>
<sequence>MELAERSSATRLRPASVLAVAVVAAIIALGLYVSKLPTDGRLLGFSVWSGAVLGVVLQRSRFCFFCVTRDYLDHRDASGLIGILIALFVGLIGYYVLFSSFLPLPQSGRLPPGAHIGPISWVLAVGALVFGIGMAISGSCVSAHFYRLGEGALASPFALLGVILGFVLGFVTWNSLYLATVQTAPVIWLPAHLGYGGSLVLQLAVLAGLMAYLLKTHRAKQNTEAPQSSKQAEIFPKLWQGRWPTWVGGLLVAFIGTLAYFRIAPLGVTAEIGSVARTAASGYSWFPIRLEGLDGFSGCLTVVKETLWSRNGLFVVSLVLGAWAAALQSRQFTPRRPTGTEVLRNLAGGVLLGWGSMVALGCTMGTLLSGVMAGALSGWVFGVFCFAGIWLGWRVRQRFSG</sequence>
<evidence type="ECO:0000256" key="7">
    <source>
        <dbReference type="ARBA" id="ARBA00023136"/>
    </source>
</evidence>
<evidence type="ECO:0000256" key="5">
    <source>
        <dbReference type="ARBA" id="ARBA00022692"/>
    </source>
</evidence>
<feature type="transmembrane region" description="Helical" evidence="9">
    <location>
        <begin position="12"/>
        <end position="33"/>
    </location>
</feature>
<gene>
    <name evidence="10" type="ORF">H9906_05080</name>
</gene>
<reference evidence="10" key="2">
    <citation type="submission" date="2021-04" db="EMBL/GenBank/DDBJ databases">
        <authorList>
            <person name="Gilroy R."/>
        </authorList>
    </citation>
    <scope>NUCLEOTIDE SEQUENCE</scope>
    <source>
        <strain evidence="10">9264</strain>
    </source>
</reference>
<feature type="transmembrane region" description="Helical" evidence="9">
    <location>
        <begin position="193"/>
        <end position="214"/>
    </location>
</feature>
<keyword evidence="3" id="KW-1003">Cell membrane</keyword>
<feature type="transmembrane region" description="Helical" evidence="9">
    <location>
        <begin position="307"/>
        <end position="326"/>
    </location>
</feature>
<keyword evidence="4" id="KW-0997">Cell inner membrane</keyword>
<dbReference type="GO" id="GO:0005886">
    <property type="term" value="C:plasma membrane"/>
    <property type="evidence" value="ECO:0007669"/>
    <property type="project" value="UniProtKB-SubCell"/>
</dbReference>
<organism evidence="10 11">
    <name type="scientific">Candidatus Paenalcaligenes intestinipullorum</name>
    <dbReference type="NCBI Taxonomy" id="2838718"/>
    <lineage>
        <taxon>Bacteria</taxon>
        <taxon>Pseudomonadati</taxon>
        <taxon>Pseudomonadota</taxon>
        <taxon>Betaproteobacteria</taxon>
        <taxon>Burkholderiales</taxon>
        <taxon>Alcaligenaceae</taxon>
        <taxon>Paenalcaligenes</taxon>
    </lineage>
</organism>
<keyword evidence="5 9" id="KW-0812">Transmembrane</keyword>
<protein>
    <submittedName>
        <fullName evidence="10">YeeE/YedE family protein</fullName>
    </submittedName>
</protein>
<keyword evidence="7 9" id="KW-0472">Membrane</keyword>
<evidence type="ECO:0000256" key="6">
    <source>
        <dbReference type="ARBA" id="ARBA00022989"/>
    </source>
</evidence>
<proteinExistence type="inferred from homology"/>
<dbReference type="InterPro" id="IPR007272">
    <property type="entry name" value="Sulf_transp_TsuA/YedE"/>
</dbReference>
<evidence type="ECO:0000256" key="1">
    <source>
        <dbReference type="ARBA" id="ARBA00004429"/>
    </source>
</evidence>
<keyword evidence="6 9" id="KW-1133">Transmembrane helix</keyword>
<evidence type="ECO:0000256" key="9">
    <source>
        <dbReference type="SAM" id="Phobius"/>
    </source>
</evidence>
<evidence type="ECO:0000256" key="4">
    <source>
        <dbReference type="ARBA" id="ARBA00022519"/>
    </source>
</evidence>
<evidence type="ECO:0000313" key="11">
    <source>
        <dbReference type="Proteomes" id="UP000823889"/>
    </source>
</evidence>
<feature type="transmembrane region" description="Helical" evidence="9">
    <location>
        <begin position="374"/>
        <end position="393"/>
    </location>
</feature>
<evidence type="ECO:0000256" key="8">
    <source>
        <dbReference type="ARBA" id="ARBA00035655"/>
    </source>
</evidence>
<reference evidence="10" key="1">
    <citation type="journal article" date="2021" name="PeerJ">
        <title>Extensive microbial diversity within the chicken gut microbiome revealed by metagenomics and culture.</title>
        <authorList>
            <person name="Gilroy R."/>
            <person name="Ravi A."/>
            <person name="Getino M."/>
            <person name="Pursley I."/>
            <person name="Horton D.L."/>
            <person name="Alikhan N.F."/>
            <person name="Baker D."/>
            <person name="Gharbi K."/>
            <person name="Hall N."/>
            <person name="Watson M."/>
            <person name="Adriaenssens E.M."/>
            <person name="Foster-Nyarko E."/>
            <person name="Jarju S."/>
            <person name="Secka A."/>
            <person name="Antonio M."/>
            <person name="Oren A."/>
            <person name="Chaudhuri R.R."/>
            <person name="La Ragione R."/>
            <person name="Hildebrand F."/>
            <person name="Pallen M.J."/>
        </authorList>
    </citation>
    <scope>NUCLEOTIDE SEQUENCE</scope>
    <source>
        <strain evidence="10">9264</strain>
    </source>
</reference>
<dbReference type="Proteomes" id="UP000823889">
    <property type="component" value="Unassembled WGS sequence"/>
</dbReference>
<dbReference type="PANTHER" id="PTHR30574:SF1">
    <property type="entry name" value="SULPHUR TRANSPORT DOMAIN-CONTAINING PROTEIN"/>
    <property type="match status" value="1"/>
</dbReference>
<feature type="transmembrane region" description="Helical" evidence="9">
    <location>
        <begin position="346"/>
        <end position="368"/>
    </location>
</feature>
<evidence type="ECO:0000313" key="10">
    <source>
        <dbReference type="EMBL" id="HJD44389.1"/>
    </source>
</evidence>
<dbReference type="AlphaFoldDB" id="A0A9D2U9A2"/>
<comment type="subcellular location">
    <subcellularLocation>
        <location evidence="1">Cell inner membrane</location>
        <topology evidence="1">Multi-pass membrane protein</topology>
    </subcellularLocation>
</comment>
<keyword evidence="2" id="KW-0813">Transport</keyword>
<accession>A0A9D2U9A2</accession>